<keyword evidence="1" id="KW-1133">Transmembrane helix</keyword>
<dbReference type="Proteomes" id="UP000800097">
    <property type="component" value="Unassembled WGS sequence"/>
</dbReference>
<evidence type="ECO:0000256" key="1">
    <source>
        <dbReference type="SAM" id="Phobius"/>
    </source>
</evidence>
<reference evidence="2" key="1">
    <citation type="journal article" date="2020" name="Stud. Mycol.">
        <title>101 Dothideomycetes genomes: a test case for predicting lifestyles and emergence of pathogens.</title>
        <authorList>
            <person name="Haridas S."/>
            <person name="Albert R."/>
            <person name="Binder M."/>
            <person name="Bloem J."/>
            <person name="Labutti K."/>
            <person name="Salamov A."/>
            <person name="Andreopoulos B."/>
            <person name="Baker S."/>
            <person name="Barry K."/>
            <person name="Bills G."/>
            <person name="Bluhm B."/>
            <person name="Cannon C."/>
            <person name="Castanera R."/>
            <person name="Culley D."/>
            <person name="Daum C."/>
            <person name="Ezra D."/>
            <person name="Gonzalez J."/>
            <person name="Henrissat B."/>
            <person name="Kuo A."/>
            <person name="Liang C."/>
            <person name="Lipzen A."/>
            <person name="Lutzoni F."/>
            <person name="Magnuson J."/>
            <person name="Mondo S."/>
            <person name="Nolan M."/>
            <person name="Ohm R."/>
            <person name="Pangilinan J."/>
            <person name="Park H.-J."/>
            <person name="Ramirez L."/>
            <person name="Alfaro M."/>
            <person name="Sun H."/>
            <person name="Tritt A."/>
            <person name="Yoshinaga Y."/>
            <person name="Zwiers L.-H."/>
            <person name="Turgeon B."/>
            <person name="Goodwin S."/>
            <person name="Spatafora J."/>
            <person name="Crous P."/>
            <person name="Grigoriev I."/>
        </authorList>
    </citation>
    <scope>NUCLEOTIDE SEQUENCE</scope>
    <source>
        <strain evidence="2">CBS 379.55</strain>
    </source>
</reference>
<keyword evidence="1" id="KW-0812">Transmembrane</keyword>
<dbReference type="RefSeq" id="XP_033657495.1">
    <property type="nucleotide sequence ID" value="XM_033792934.1"/>
</dbReference>
<evidence type="ECO:0008006" key="4">
    <source>
        <dbReference type="Google" id="ProtNLM"/>
    </source>
</evidence>
<protein>
    <recommendedName>
        <fullName evidence="4">Transmembrane protein</fullName>
    </recommendedName>
</protein>
<feature type="transmembrane region" description="Helical" evidence="1">
    <location>
        <begin position="45"/>
        <end position="68"/>
    </location>
</feature>
<sequence length="152" mass="17815">MEGLDEDWKGLWTASCRTPCGGMVSMGLDGNGVGICRRLWCKENYLLVSLSVSLPFFFLLACQSQYFRFALHFHLFFLHMGFSERDCMGLFFCLFPSSFVLVCCIAGDWIYEEPLYRCVRFEMDIFLGRVLEIYDGFLRGSVRWWIFFLFFG</sequence>
<dbReference type="GeneID" id="54546109"/>
<evidence type="ECO:0000313" key="3">
    <source>
        <dbReference type="Proteomes" id="UP000800097"/>
    </source>
</evidence>
<feature type="transmembrane region" description="Helical" evidence="1">
    <location>
        <begin position="88"/>
        <end position="111"/>
    </location>
</feature>
<organism evidence="2 3">
    <name type="scientific">Westerdykella ornata</name>
    <dbReference type="NCBI Taxonomy" id="318751"/>
    <lineage>
        <taxon>Eukaryota</taxon>
        <taxon>Fungi</taxon>
        <taxon>Dikarya</taxon>
        <taxon>Ascomycota</taxon>
        <taxon>Pezizomycotina</taxon>
        <taxon>Dothideomycetes</taxon>
        <taxon>Pleosporomycetidae</taxon>
        <taxon>Pleosporales</taxon>
        <taxon>Sporormiaceae</taxon>
        <taxon>Westerdykella</taxon>
    </lineage>
</organism>
<keyword evidence="3" id="KW-1185">Reference proteome</keyword>
<accession>A0A6A6JW45</accession>
<gene>
    <name evidence="2" type="ORF">EI97DRAFT_106143</name>
</gene>
<keyword evidence="1" id="KW-0472">Membrane</keyword>
<name>A0A6A6JW45_WESOR</name>
<dbReference type="AlphaFoldDB" id="A0A6A6JW45"/>
<evidence type="ECO:0000313" key="2">
    <source>
        <dbReference type="EMBL" id="KAF2279956.1"/>
    </source>
</evidence>
<proteinExistence type="predicted"/>
<dbReference type="EMBL" id="ML986485">
    <property type="protein sequence ID" value="KAF2279956.1"/>
    <property type="molecule type" value="Genomic_DNA"/>
</dbReference>